<gene>
    <name evidence="13" type="primary">LOC100202070</name>
</gene>
<keyword evidence="5" id="KW-0597">Phosphoprotein</keyword>
<dbReference type="InterPro" id="IPR036291">
    <property type="entry name" value="NAD(P)-bd_dom_sf"/>
</dbReference>
<evidence type="ECO:0000313" key="13">
    <source>
        <dbReference type="RefSeq" id="XP_065648661.1"/>
    </source>
</evidence>
<reference evidence="13" key="1">
    <citation type="submission" date="2025-08" db="UniProtKB">
        <authorList>
            <consortium name="RefSeq"/>
        </authorList>
    </citation>
    <scope>IDENTIFICATION</scope>
</reference>
<dbReference type="RefSeq" id="XP_065648661.1">
    <property type="nucleotide sequence ID" value="XM_065792589.1"/>
</dbReference>
<keyword evidence="4" id="KW-0963">Cytoplasm</keyword>
<name>A0ABM4BI00_HYDVU</name>
<protein>
    <recommendedName>
        <fullName evidence="9">L-gulonate 3-dehydrogenase</fullName>
        <ecNumber evidence="8">1.1.1.45</ecNumber>
    </recommendedName>
    <alternativeName>
        <fullName evidence="9">L-gulonate 3-dehydrogenase</fullName>
    </alternativeName>
</protein>
<evidence type="ECO:0000256" key="9">
    <source>
        <dbReference type="ARBA" id="ARBA00042709"/>
    </source>
</evidence>
<feature type="domain" description="3-hydroxyacyl-CoA dehydrogenase NAD binding" evidence="11">
    <location>
        <begin position="17"/>
        <end position="198"/>
    </location>
</feature>
<dbReference type="PANTHER" id="PTHR48075:SF1">
    <property type="entry name" value="LAMBDA-CRYSTALLIN HOMOLOG"/>
    <property type="match status" value="1"/>
</dbReference>
<dbReference type="Gene3D" id="3.40.50.720">
    <property type="entry name" value="NAD(P)-binding Rossmann-like Domain"/>
    <property type="match status" value="1"/>
</dbReference>
<dbReference type="NCBIfam" id="NF004783">
    <property type="entry name" value="PRK06129.1"/>
    <property type="match status" value="1"/>
</dbReference>
<evidence type="ECO:0000259" key="11">
    <source>
        <dbReference type="Pfam" id="PF02737"/>
    </source>
</evidence>
<dbReference type="Pfam" id="PF02737">
    <property type="entry name" value="3HCDH_N"/>
    <property type="match status" value="1"/>
</dbReference>
<dbReference type="GeneID" id="100202070"/>
<dbReference type="PROSITE" id="PS00067">
    <property type="entry name" value="3HCDH"/>
    <property type="match status" value="1"/>
</dbReference>
<dbReference type="PIRSF" id="PIRSF000105">
    <property type="entry name" value="HCDH"/>
    <property type="match status" value="1"/>
</dbReference>
<dbReference type="Gene3D" id="1.10.1040.10">
    <property type="entry name" value="N-(1-d-carboxylethyl)-l-norvaline Dehydrogenase, domain 2"/>
    <property type="match status" value="1"/>
</dbReference>
<evidence type="ECO:0000256" key="8">
    <source>
        <dbReference type="ARBA" id="ARBA00038962"/>
    </source>
</evidence>
<dbReference type="InterPro" id="IPR022694">
    <property type="entry name" value="3-OHacyl-CoA_DH"/>
</dbReference>
<evidence type="ECO:0000256" key="4">
    <source>
        <dbReference type="ARBA" id="ARBA00022490"/>
    </source>
</evidence>
<dbReference type="InterPro" id="IPR008927">
    <property type="entry name" value="6-PGluconate_DH-like_C_sf"/>
</dbReference>
<dbReference type="InterPro" id="IPR006108">
    <property type="entry name" value="3HC_DH_C"/>
</dbReference>
<evidence type="ECO:0000313" key="12">
    <source>
        <dbReference type="Proteomes" id="UP001652625"/>
    </source>
</evidence>
<sequence>MISFISKEAKLMDSKGKIAVIGSGLIGKSWAAMFCKAGYSVCMYDNNLDQLVSAVEGVKLLLKEFQEKGLVNEKFTTVEDAMSLLSTSTTLQQAVNEALFVQESIPENLDLKKNLFKELDDIVSEKTILSSSSSCLFPSLFTNELVHKAQCLVSHPVNPPYLVPLVEVIPATYTHQKVVDDTMKIMKDIGQHPVLVKKEVNGFILNRLQYAVLMEAWRLVEDGVCSPEDIDTVMTQGLGLRYSLIGPFETIHLNAPNGVKDYCERYGTNIEAICKEQESTRSWSGSTMEAIHQAMCEKIPLESLNDRRALRDQRLSALAVHRKYADHK</sequence>
<dbReference type="SUPFAM" id="SSF51735">
    <property type="entry name" value="NAD(P)-binding Rossmann-fold domains"/>
    <property type="match status" value="1"/>
</dbReference>
<accession>A0ABM4BI00</accession>
<proteinExistence type="inferred from homology"/>
<keyword evidence="12" id="KW-1185">Reference proteome</keyword>
<evidence type="ECO:0000256" key="3">
    <source>
        <dbReference type="ARBA" id="ARBA00011738"/>
    </source>
</evidence>
<comment type="subunit">
    <text evidence="3">Homodimer.</text>
</comment>
<evidence type="ECO:0000256" key="2">
    <source>
        <dbReference type="ARBA" id="ARBA00009463"/>
    </source>
</evidence>
<dbReference type="Proteomes" id="UP001652625">
    <property type="component" value="Chromosome 03"/>
</dbReference>
<keyword evidence="6" id="KW-0560">Oxidoreductase</keyword>
<evidence type="ECO:0000256" key="5">
    <source>
        <dbReference type="ARBA" id="ARBA00022553"/>
    </source>
</evidence>
<comment type="similarity">
    <text evidence="2">Belongs to the 3-hydroxyacyl-CoA dehydrogenase family.</text>
</comment>
<organism evidence="12 13">
    <name type="scientific">Hydra vulgaris</name>
    <name type="common">Hydra</name>
    <name type="synonym">Hydra attenuata</name>
    <dbReference type="NCBI Taxonomy" id="6087"/>
    <lineage>
        <taxon>Eukaryota</taxon>
        <taxon>Metazoa</taxon>
        <taxon>Cnidaria</taxon>
        <taxon>Hydrozoa</taxon>
        <taxon>Hydroidolina</taxon>
        <taxon>Anthoathecata</taxon>
        <taxon>Aplanulata</taxon>
        <taxon>Hydridae</taxon>
        <taxon>Hydra</taxon>
    </lineage>
</organism>
<evidence type="ECO:0000256" key="7">
    <source>
        <dbReference type="ARBA" id="ARBA00023027"/>
    </source>
</evidence>
<dbReference type="EC" id="1.1.1.45" evidence="8"/>
<keyword evidence="7" id="KW-0520">NAD</keyword>
<dbReference type="InterPro" id="IPR006180">
    <property type="entry name" value="3-OHacyl-CoA_DH_CS"/>
</dbReference>
<comment type="subcellular location">
    <subcellularLocation>
        <location evidence="1">Cytoplasm</location>
    </subcellularLocation>
</comment>
<feature type="domain" description="3-hydroxyacyl-CoA dehydrogenase C-terminal" evidence="10">
    <location>
        <begin position="202"/>
        <end position="272"/>
    </location>
</feature>
<dbReference type="PANTHER" id="PTHR48075">
    <property type="entry name" value="3-HYDROXYACYL-COA DEHYDROGENASE FAMILY PROTEIN"/>
    <property type="match status" value="1"/>
</dbReference>
<evidence type="ECO:0000256" key="1">
    <source>
        <dbReference type="ARBA" id="ARBA00004496"/>
    </source>
</evidence>
<dbReference type="InterPro" id="IPR013328">
    <property type="entry name" value="6PGD_dom2"/>
</dbReference>
<evidence type="ECO:0000259" key="10">
    <source>
        <dbReference type="Pfam" id="PF00725"/>
    </source>
</evidence>
<evidence type="ECO:0000256" key="6">
    <source>
        <dbReference type="ARBA" id="ARBA00023002"/>
    </source>
</evidence>
<dbReference type="SUPFAM" id="SSF48179">
    <property type="entry name" value="6-phosphogluconate dehydrogenase C-terminal domain-like"/>
    <property type="match status" value="1"/>
</dbReference>
<dbReference type="Pfam" id="PF00725">
    <property type="entry name" value="3HCDH"/>
    <property type="match status" value="1"/>
</dbReference>
<dbReference type="InterPro" id="IPR006176">
    <property type="entry name" value="3-OHacyl-CoA_DH_NAD-bd"/>
</dbReference>